<name>A0A8X8KJH0_ACIGI</name>
<sequence>MRMKEDHMKNGQLKAGYNVQISTEKQIIVNYSIHQTSNDLTTLKFHLNQFKTLYGEEQFQQIENITADAGYGSCENYEYLEEQDITAYIKYPSFDQERKCKNSRTKQQNLKDRQNLYYNEVEDYYVCPMGQRMTKVGEKQTKSTTGYIQQISLYEAERCEGCPLRGSCHSARGNRRIERSHQLEGYRLAIRERLLSEPGIIQRKRRSIEVEPVFGHIKSNRNFKRFTMRGLKMVDLEFGLHALAHNMRKMAA</sequence>
<dbReference type="InterPro" id="IPR025668">
    <property type="entry name" value="Tnp_DDE_dom"/>
</dbReference>
<organism evidence="2 3">
    <name type="scientific">Acinetobacter guillouiae</name>
    <name type="common">Acinetobacter genomosp. 11</name>
    <dbReference type="NCBI Taxonomy" id="106649"/>
    <lineage>
        <taxon>Bacteria</taxon>
        <taxon>Pseudomonadati</taxon>
        <taxon>Pseudomonadota</taxon>
        <taxon>Gammaproteobacteria</taxon>
        <taxon>Moraxellales</taxon>
        <taxon>Moraxellaceae</taxon>
        <taxon>Acinetobacter</taxon>
    </lineage>
</organism>
<dbReference type="Proteomes" id="UP000887320">
    <property type="component" value="Unassembled WGS sequence"/>
</dbReference>
<dbReference type="EMBL" id="JAHWXT010000024">
    <property type="protein sequence ID" value="MCF0267177.1"/>
    <property type="molecule type" value="Genomic_DNA"/>
</dbReference>
<comment type="caution">
    <text evidence="2">The sequence shown here is derived from an EMBL/GenBank/DDBJ whole genome shotgun (WGS) entry which is preliminary data.</text>
</comment>
<feature type="domain" description="Transposase DDE" evidence="1">
    <location>
        <begin position="126"/>
        <end position="251"/>
    </location>
</feature>
<evidence type="ECO:0000313" key="3">
    <source>
        <dbReference type="Proteomes" id="UP000887320"/>
    </source>
</evidence>
<dbReference type="PANTHER" id="PTHR33408">
    <property type="entry name" value="TRANSPOSASE"/>
    <property type="match status" value="1"/>
</dbReference>
<dbReference type="PANTHER" id="PTHR33408:SF2">
    <property type="entry name" value="TRANSPOSASE DDE DOMAIN-CONTAINING PROTEIN"/>
    <property type="match status" value="1"/>
</dbReference>
<dbReference type="Pfam" id="PF13751">
    <property type="entry name" value="DDE_Tnp_1_6"/>
    <property type="match status" value="1"/>
</dbReference>
<accession>A0A8X8KJH0</accession>
<protein>
    <submittedName>
        <fullName evidence="2">Transposase</fullName>
    </submittedName>
</protein>
<evidence type="ECO:0000259" key="1">
    <source>
        <dbReference type="Pfam" id="PF13751"/>
    </source>
</evidence>
<gene>
    <name evidence="2" type="ORF">KW868_22310</name>
</gene>
<reference evidence="2" key="1">
    <citation type="submission" date="2021-07" db="EMBL/GenBank/DDBJ databases">
        <authorList>
            <person name="Fernandez M."/>
            <person name="Pereira P."/>
            <person name="Torres Tejerizo G.A."/>
            <person name="Gonzalez P."/>
            <person name="Agostini E."/>
        </authorList>
    </citation>
    <scope>NUCLEOTIDE SEQUENCE</scope>
    <source>
        <strain evidence="2">SFC 500-1A</strain>
    </source>
</reference>
<evidence type="ECO:0000313" key="2">
    <source>
        <dbReference type="EMBL" id="MCF0267177.1"/>
    </source>
</evidence>
<dbReference type="AlphaFoldDB" id="A0A8X8KJH0"/>
<proteinExistence type="predicted"/>